<reference evidence="7 8" key="1">
    <citation type="journal article" date="2015" name="Environ. Microbiol.">
        <title>Metagenome sequence of Elaphomyces granulatus from sporocarp tissue reveals Ascomycota ectomycorrhizal fingerprints of genome expansion and a Proteobacteria-rich microbiome.</title>
        <authorList>
            <person name="Quandt C.A."/>
            <person name="Kohler A."/>
            <person name="Hesse C.N."/>
            <person name="Sharpton T.J."/>
            <person name="Martin F."/>
            <person name="Spatafora J.W."/>
        </authorList>
    </citation>
    <scope>NUCLEOTIDE SEQUENCE [LARGE SCALE GENOMIC DNA]</scope>
    <source>
        <strain evidence="7 8">OSC145934</strain>
    </source>
</reference>
<evidence type="ECO:0000256" key="2">
    <source>
        <dbReference type="ARBA" id="ARBA00022723"/>
    </source>
</evidence>
<feature type="compositionally biased region" description="Polar residues" evidence="6">
    <location>
        <begin position="21"/>
        <end position="34"/>
    </location>
</feature>
<keyword evidence="4" id="KW-0862">Zinc</keyword>
<dbReference type="GO" id="GO:0005634">
    <property type="term" value="C:nucleus"/>
    <property type="evidence" value="ECO:0007669"/>
    <property type="project" value="UniProtKB-SubCell"/>
</dbReference>
<feature type="region of interest" description="Disordered" evidence="6">
    <location>
        <begin position="1"/>
        <end position="37"/>
    </location>
</feature>
<protein>
    <recommendedName>
        <fullName evidence="9">BED-type domain-containing protein</fullName>
    </recommendedName>
</protein>
<proteinExistence type="predicted"/>
<accession>A0A232M1W7</accession>
<evidence type="ECO:0000256" key="6">
    <source>
        <dbReference type="SAM" id="MobiDB-lite"/>
    </source>
</evidence>
<keyword evidence="5" id="KW-0539">Nucleus</keyword>
<keyword evidence="3" id="KW-0863">Zinc-finger</keyword>
<keyword evidence="8" id="KW-1185">Reference proteome</keyword>
<comment type="subcellular location">
    <subcellularLocation>
        <location evidence="1">Nucleus</location>
    </subcellularLocation>
</comment>
<evidence type="ECO:0000256" key="3">
    <source>
        <dbReference type="ARBA" id="ARBA00022771"/>
    </source>
</evidence>
<name>A0A232M1W7_9EURO</name>
<organism evidence="7 8">
    <name type="scientific">Elaphomyces granulatus</name>
    <dbReference type="NCBI Taxonomy" id="519963"/>
    <lineage>
        <taxon>Eukaryota</taxon>
        <taxon>Fungi</taxon>
        <taxon>Dikarya</taxon>
        <taxon>Ascomycota</taxon>
        <taxon>Pezizomycotina</taxon>
        <taxon>Eurotiomycetes</taxon>
        <taxon>Eurotiomycetidae</taxon>
        <taxon>Eurotiales</taxon>
        <taxon>Elaphomycetaceae</taxon>
        <taxon>Elaphomyces</taxon>
    </lineage>
</organism>
<sequence length="331" mass="37213">MSQRSSLRVPSAAVSRENSSREPSPTGPTRSGSVAASPETIWSSFRLAEGDEIEFHETSGGRKFRKHYCLRCNPVEGPVFDTCWTSNAKTHLLSKHKIDVESLSSSSLRDFSFNRDKYLALLVLLVCRRKLPFNIVTWPEFRQFCLTLNPSIESCLISSRSTLVAHITKVYTFYRDQLQVKLQNAKSSIHLSADLWTSPNRTSFLGVHGQWVDERYTLQNMLIALPECTISHSGPQQASYIIELIRSFDIGRNIGFFTADNAGSNETCLRAVSIALKDEYEVEYDAEAHRIRCMGHVINLSLHAFLLANSKEALQAKITLHSPQIPPASHL</sequence>
<dbReference type="PANTHER" id="PTHR46481">
    <property type="entry name" value="ZINC FINGER BED DOMAIN-CONTAINING PROTEIN 4"/>
    <property type="match status" value="1"/>
</dbReference>
<evidence type="ECO:0008006" key="9">
    <source>
        <dbReference type="Google" id="ProtNLM"/>
    </source>
</evidence>
<evidence type="ECO:0000256" key="4">
    <source>
        <dbReference type="ARBA" id="ARBA00022833"/>
    </source>
</evidence>
<evidence type="ECO:0000256" key="5">
    <source>
        <dbReference type="ARBA" id="ARBA00023242"/>
    </source>
</evidence>
<gene>
    <name evidence="7" type="ORF">Egran_01925</name>
</gene>
<evidence type="ECO:0000313" key="8">
    <source>
        <dbReference type="Proteomes" id="UP000243515"/>
    </source>
</evidence>
<comment type="caution">
    <text evidence="7">The sequence shown here is derived from an EMBL/GenBank/DDBJ whole genome shotgun (WGS) entry which is preliminary data.</text>
</comment>
<evidence type="ECO:0000313" key="7">
    <source>
        <dbReference type="EMBL" id="OXV10314.1"/>
    </source>
</evidence>
<dbReference type="SUPFAM" id="SSF53098">
    <property type="entry name" value="Ribonuclease H-like"/>
    <property type="match status" value="1"/>
</dbReference>
<dbReference type="Proteomes" id="UP000243515">
    <property type="component" value="Unassembled WGS sequence"/>
</dbReference>
<keyword evidence="2" id="KW-0479">Metal-binding</keyword>
<dbReference type="GO" id="GO:0008270">
    <property type="term" value="F:zinc ion binding"/>
    <property type="evidence" value="ECO:0007669"/>
    <property type="project" value="UniProtKB-KW"/>
</dbReference>
<evidence type="ECO:0000256" key="1">
    <source>
        <dbReference type="ARBA" id="ARBA00004123"/>
    </source>
</evidence>
<dbReference type="PANTHER" id="PTHR46481:SF10">
    <property type="entry name" value="ZINC FINGER BED DOMAIN-CONTAINING PROTEIN 39"/>
    <property type="match status" value="1"/>
</dbReference>
<dbReference type="OrthoDB" id="5071048at2759"/>
<dbReference type="InterPro" id="IPR052035">
    <property type="entry name" value="ZnF_BED_domain_contain"/>
</dbReference>
<dbReference type="InterPro" id="IPR012337">
    <property type="entry name" value="RNaseH-like_sf"/>
</dbReference>
<dbReference type="EMBL" id="NPHW01003002">
    <property type="protein sequence ID" value="OXV10314.1"/>
    <property type="molecule type" value="Genomic_DNA"/>
</dbReference>
<dbReference type="AlphaFoldDB" id="A0A232M1W7"/>